<evidence type="ECO:0000313" key="3">
    <source>
        <dbReference type="EMBL" id="CAF5059883.1"/>
    </source>
</evidence>
<dbReference type="Proteomes" id="UP000676336">
    <property type="component" value="Unassembled WGS sequence"/>
</dbReference>
<dbReference type="AlphaFoldDB" id="A0A8S3E4U0"/>
<feature type="region of interest" description="Disordered" evidence="1">
    <location>
        <begin position="35"/>
        <end position="54"/>
    </location>
</feature>
<protein>
    <submittedName>
        <fullName evidence="3">Uncharacterized protein</fullName>
    </submittedName>
</protein>
<dbReference type="Proteomes" id="UP000681967">
    <property type="component" value="Unassembled WGS sequence"/>
</dbReference>
<gene>
    <name evidence="2" type="ORF">BYL167_LOCUS12711</name>
    <name evidence="3" type="ORF">SMN809_LOCUS59694</name>
</gene>
<dbReference type="EMBL" id="CAJOBI010228933">
    <property type="protein sequence ID" value="CAF5059883.1"/>
    <property type="molecule type" value="Genomic_DNA"/>
</dbReference>
<name>A0A8S3E4U0_9BILA</name>
<proteinExistence type="predicted"/>
<accession>A0A8S3E4U0</accession>
<dbReference type="EMBL" id="CAJOBH010004244">
    <property type="protein sequence ID" value="CAF3982874.1"/>
    <property type="molecule type" value="Genomic_DNA"/>
</dbReference>
<reference evidence="3" key="1">
    <citation type="submission" date="2021-02" db="EMBL/GenBank/DDBJ databases">
        <authorList>
            <person name="Nowell W R."/>
        </authorList>
    </citation>
    <scope>NUCLEOTIDE SEQUENCE</scope>
</reference>
<evidence type="ECO:0000313" key="4">
    <source>
        <dbReference type="Proteomes" id="UP000676336"/>
    </source>
</evidence>
<evidence type="ECO:0000313" key="2">
    <source>
        <dbReference type="EMBL" id="CAF3982874.1"/>
    </source>
</evidence>
<comment type="caution">
    <text evidence="3">The sequence shown here is derived from an EMBL/GenBank/DDBJ whole genome shotgun (WGS) entry which is preliminary data.</text>
</comment>
<sequence>MVYFSLSACEHFFNQEATCDVSGEGASQIANDPISVTQQPFPTNPTGNGLNDTDSEEVKKLKNQMEHGTSKSTADSPHWFDDWDLGCCRICLLNNHNTSLNDSTGCCDCNGCDCNVCDSGNCDCVDCFESLLQ</sequence>
<organism evidence="3 4">
    <name type="scientific">Rotaria magnacalcarata</name>
    <dbReference type="NCBI Taxonomy" id="392030"/>
    <lineage>
        <taxon>Eukaryota</taxon>
        <taxon>Metazoa</taxon>
        <taxon>Spiralia</taxon>
        <taxon>Gnathifera</taxon>
        <taxon>Rotifera</taxon>
        <taxon>Eurotatoria</taxon>
        <taxon>Bdelloidea</taxon>
        <taxon>Philodinida</taxon>
        <taxon>Philodinidae</taxon>
        <taxon>Rotaria</taxon>
    </lineage>
</organism>
<evidence type="ECO:0000256" key="1">
    <source>
        <dbReference type="SAM" id="MobiDB-lite"/>
    </source>
</evidence>
<feature type="compositionally biased region" description="Polar residues" evidence="1">
    <location>
        <begin position="35"/>
        <end position="52"/>
    </location>
</feature>